<organism evidence="2 4">
    <name type="scientific">Rotaria sordida</name>
    <dbReference type="NCBI Taxonomy" id="392033"/>
    <lineage>
        <taxon>Eukaryota</taxon>
        <taxon>Metazoa</taxon>
        <taxon>Spiralia</taxon>
        <taxon>Gnathifera</taxon>
        <taxon>Rotifera</taxon>
        <taxon>Eurotatoria</taxon>
        <taxon>Bdelloidea</taxon>
        <taxon>Philodinida</taxon>
        <taxon>Philodinidae</taxon>
        <taxon>Rotaria</taxon>
    </lineage>
</organism>
<name>A0A814TBU2_9BILA</name>
<dbReference type="AlphaFoldDB" id="A0A814TBU2"/>
<dbReference type="Proteomes" id="UP000663854">
    <property type="component" value="Unassembled WGS sequence"/>
</dbReference>
<feature type="region of interest" description="Disordered" evidence="1">
    <location>
        <begin position="1"/>
        <end position="29"/>
    </location>
</feature>
<sequence>MDKKQHFKSTASGPSASSTANKSKKPSTEVAAAASIPTITMGRSAVLPQPARRIIQNFLLVWLDANMDESKEDFQNTLKQLRRIVASITTFTDVQQCFDYLSGITKEKAFMIVSGSLGQKIVPELEAIPQLESVYVFCSNQSYHEQWANKVPKIKGVYTKIEPICNALEIDRQRCDQTMISISFNGLDALFMYTQLLKEAVLEIEDDDRKSIKDLVTYCREQEDISEDQIKLIEREYRDHTPIWWYTAPYFMYSMLNRGLRQMDVDIILKMGFFIRHLHQHIKKLHGEQQSDKPTNRPFTVFRGQENDKDSSIISNTNKDTKVNYERLLSTTLFSIKSVVSLISIQGLLKNLEETLNYFKSTFNVQKR</sequence>
<reference evidence="2" key="1">
    <citation type="submission" date="2021-02" db="EMBL/GenBank/DDBJ databases">
        <authorList>
            <person name="Nowell W R."/>
        </authorList>
    </citation>
    <scope>NUCLEOTIDE SEQUENCE</scope>
</reference>
<dbReference type="EMBL" id="CAJNOL010001656">
    <property type="protein sequence ID" value="CAF1398884.1"/>
    <property type="molecule type" value="Genomic_DNA"/>
</dbReference>
<evidence type="ECO:0000313" key="5">
    <source>
        <dbReference type="Proteomes" id="UP000663870"/>
    </source>
</evidence>
<protein>
    <submittedName>
        <fullName evidence="2">Uncharacterized protein</fullName>
    </submittedName>
</protein>
<evidence type="ECO:0000313" key="3">
    <source>
        <dbReference type="EMBL" id="CAF1398884.1"/>
    </source>
</evidence>
<evidence type="ECO:0000313" key="2">
    <source>
        <dbReference type="EMBL" id="CAF1156152.1"/>
    </source>
</evidence>
<dbReference type="Proteomes" id="UP000663870">
    <property type="component" value="Unassembled WGS sequence"/>
</dbReference>
<comment type="caution">
    <text evidence="2">The sequence shown here is derived from an EMBL/GenBank/DDBJ whole genome shotgun (WGS) entry which is preliminary data.</text>
</comment>
<dbReference type="EMBL" id="CAJNOH010000967">
    <property type="protein sequence ID" value="CAF1156152.1"/>
    <property type="molecule type" value="Genomic_DNA"/>
</dbReference>
<feature type="compositionally biased region" description="Low complexity" evidence="1">
    <location>
        <begin position="9"/>
        <end position="20"/>
    </location>
</feature>
<evidence type="ECO:0000313" key="4">
    <source>
        <dbReference type="Proteomes" id="UP000663854"/>
    </source>
</evidence>
<keyword evidence="5" id="KW-1185">Reference proteome</keyword>
<evidence type="ECO:0000256" key="1">
    <source>
        <dbReference type="SAM" id="MobiDB-lite"/>
    </source>
</evidence>
<gene>
    <name evidence="3" type="ORF">JXQ802_LOCUS34601</name>
    <name evidence="2" type="ORF">PYM288_LOCUS22489</name>
</gene>
<dbReference type="SUPFAM" id="SSF56399">
    <property type="entry name" value="ADP-ribosylation"/>
    <property type="match status" value="1"/>
</dbReference>
<proteinExistence type="predicted"/>
<accession>A0A814TBU2</accession>